<name>A0A7W9DXB6_9SPHI</name>
<dbReference type="EMBL" id="JACHCE010000001">
    <property type="protein sequence ID" value="MBB5634942.1"/>
    <property type="molecule type" value="Genomic_DNA"/>
</dbReference>
<gene>
    <name evidence="1" type="ORF">HDE68_000827</name>
</gene>
<evidence type="ECO:0000313" key="1">
    <source>
        <dbReference type="EMBL" id="MBB5634942.1"/>
    </source>
</evidence>
<dbReference type="AlphaFoldDB" id="A0A7W9DXB6"/>
<dbReference type="Proteomes" id="UP000537204">
    <property type="component" value="Unassembled WGS sequence"/>
</dbReference>
<proteinExistence type="predicted"/>
<comment type="caution">
    <text evidence="1">The sequence shown here is derived from an EMBL/GenBank/DDBJ whole genome shotgun (WGS) entry which is preliminary data.</text>
</comment>
<reference evidence="1 2" key="1">
    <citation type="submission" date="2020-08" db="EMBL/GenBank/DDBJ databases">
        <title>Genomic Encyclopedia of Type Strains, Phase IV (KMG-V): Genome sequencing to study the core and pangenomes of soil and plant-associated prokaryotes.</title>
        <authorList>
            <person name="Whitman W."/>
        </authorList>
    </citation>
    <scope>NUCLEOTIDE SEQUENCE [LARGE SCALE GENOMIC DNA]</scope>
    <source>
        <strain evidence="1 2">S3M1</strain>
    </source>
</reference>
<accession>A0A7W9DXB6</accession>
<evidence type="ECO:0000313" key="2">
    <source>
        <dbReference type="Proteomes" id="UP000537204"/>
    </source>
</evidence>
<sequence length="75" mass="9060">MPCYLLTAFMNYERCQQIVWRFFFFVGLQGVFLHRVKSNSDILYRFSCDGVGWWLGGKVGYCFLDEKCFSYYMYN</sequence>
<protein>
    <submittedName>
        <fullName evidence="1">Uncharacterized protein</fullName>
    </submittedName>
</protein>
<organism evidence="1 2">
    <name type="scientific">Pedobacter cryoconitis</name>
    <dbReference type="NCBI Taxonomy" id="188932"/>
    <lineage>
        <taxon>Bacteria</taxon>
        <taxon>Pseudomonadati</taxon>
        <taxon>Bacteroidota</taxon>
        <taxon>Sphingobacteriia</taxon>
        <taxon>Sphingobacteriales</taxon>
        <taxon>Sphingobacteriaceae</taxon>
        <taxon>Pedobacter</taxon>
    </lineage>
</organism>